<dbReference type="GO" id="GO:0030288">
    <property type="term" value="C:outer membrane-bounded periplasmic space"/>
    <property type="evidence" value="ECO:0007669"/>
    <property type="project" value="TreeGrafter"/>
</dbReference>
<evidence type="ECO:0000313" key="2">
    <source>
        <dbReference type="EMBL" id="MTH53991.1"/>
    </source>
</evidence>
<dbReference type="RefSeq" id="WP_155112519.1">
    <property type="nucleotide sequence ID" value="NZ_WMIB01000010.1"/>
</dbReference>
<dbReference type="OrthoDB" id="9794671at2"/>
<reference evidence="2 3" key="1">
    <citation type="journal article" date="2017" name="Int. J. Syst. Evol. Microbiol.">
        <title>Bacillus mangrovi sp. nov., isolated from a sediment sample from a mangrove forest.</title>
        <authorList>
            <person name="Gupta V."/>
            <person name="Singh P.K."/>
            <person name="Korpole S."/>
            <person name="Tanuku N.R.S."/>
            <person name="Pinnaka A.K."/>
        </authorList>
    </citation>
    <scope>NUCLEOTIDE SEQUENCE [LARGE SCALE GENOMIC DNA]</scope>
    <source>
        <strain evidence="2 3">KCTC 33872</strain>
    </source>
</reference>
<dbReference type="InterPro" id="IPR013486">
    <property type="entry name" value="SpoIID/LytB"/>
</dbReference>
<proteinExistence type="predicted"/>
<dbReference type="PANTHER" id="PTHR30032:SF4">
    <property type="entry name" value="AMIDASE ENHANCER"/>
    <property type="match status" value="1"/>
</dbReference>
<dbReference type="InterPro" id="IPR013693">
    <property type="entry name" value="SpoIID/LytB_N"/>
</dbReference>
<name>A0A7X2S723_9BACI</name>
<dbReference type="Proteomes" id="UP000434639">
    <property type="component" value="Unassembled WGS sequence"/>
</dbReference>
<dbReference type="Pfam" id="PF08486">
    <property type="entry name" value="SpoIID"/>
    <property type="match status" value="1"/>
</dbReference>
<dbReference type="EMBL" id="WMIB01000010">
    <property type="protein sequence ID" value="MTH53991.1"/>
    <property type="molecule type" value="Genomic_DNA"/>
</dbReference>
<dbReference type="InterPro" id="IPR051922">
    <property type="entry name" value="Bact_Sporulation_Assoc"/>
</dbReference>
<gene>
    <name evidence="2" type="primary">spoIID</name>
    <name evidence="2" type="ORF">GKZ89_11290</name>
</gene>
<dbReference type="AlphaFoldDB" id="A0A7X2S723"/>
<evidence type="ECO:0000313" key="3">
    <source>
        <dbReference type="Proteomes" id="UP000434639"/>
    </source>
</evidence>
<dbReference type="NCBIfam" id="TIGR02669">
    <property type="entry name" value="SpoIID_LytB"/>
    <property type="match status" value="1"/>
</dbReference>
<comment type="caution">
    <text evidence="2">The sequence shown here is derived from an EMBL/GenBank/DDBJ whole genome shotgun (WGS) entry which is preliminary data.</text>
</comment>
<dbReference type="GO" id="GO:0030435">
    <property type="term" value="P:sporulation resulting in formation of a cellular spore"/>
    <property type="evidence" value="ECO:0007669"/>
    <property type="project" value="InterPro"/>
</dbReference>
<organism evidence="2 3">
    <name type="scientific">Metabacillus mangrovi</name>
    <dbReference type="NCBI Taxonomy" id="1491830"/>
    <lineage>
        <taxon>Bacteria</taxon>
        <taxon>Bacillati</taxon>
        <taxon>Bacillota</taxon>
        <taxon>Bacilli</taxon>
        <taxon>Bacillales</taxon>
        <taxon>Bacillaceae</taxon>
        <taxon>Metabacillus</taxon>
    </lineage>
</organism>
<evidence type="ECO:0000259" key="1">
    <source>
        <dbReference type="Pfam" id="PF08486"/>
    </source>
</evidence>
<sequence>MKSMKPLLVVLAGLFVLILIIPALLVSPFISQSNGRLEEDLKQKEKQEKPLETKSGVTVSVYRTAQGKVENVPLEDYVFGVVAAEMPADFEEEALKAQALAARTFIVKKLSGESRMATPAGSKADVTDTVVHQVYKNKGEWKKIWGSDYDWRAQKVLTAVAETTGQILTYKNQPITASFFSTSNGYTENSEDYWPNAIPYLRSVESAWDKESPKFYNQQIFTVADFERKLGVKLSSAETIGTVTKRTSSNRVASVDIGGKTLTGRDVRDKLQLRSTDFAWTRKDGNIVIQTKGYGHGVGMSQYGANFMAKDGKTYKEIVGHYYNGTTLAAADPFLTKLTAQQ</sequence>
<feature type="domain" description="Sporulation stage II protein D amidase enhancer LytB N-terminal" evidence="1">
    <location>
        <begin position="64"/>
        <end position="170"/>
    </location>
</feature>
<dbReference type="PANTHER" id="PTHR30032">
    <property type="entry name" value="N-ACETYLMURAMOYL-L-ALANINE AMIDASE-RELATED"/>
    <property type="match status" value="1"/>
</dbReference>
<protein>
    <submittedName>
        <fullName evidence="2">Stage II sporulation protein D</fullName>
    </submittedName>
</protein>
<keyword evidence="3" id="KW-1185">Reference proteome</keyword>
<accession>A0A7X2S723</accession>
<dbReference type="NCBIfam" id="TIGR02870">
    <property type="entry name" value="spore_II_D"/>
    <property type="match status" value="1"/>
</dbReference>
<dbReference type="InterPro" id="IPR014225">
    <property type="entry name" value="Spore_II_D_firmicutes"/>
</dbReference>